<dbReference type="NCBIfam" id="TIGR01484">
    <property type="entry name" value="HAD-SF-IIB"/>
    <property type="match status" value="1"/>
</dbReference>
<dbReference type="RefSeq" id="WP_166987669.1">
    <property type="nucleotide sequence ID" value="NZ_CP061169.1"/>
</dbReference>
<gene>
    <name evidence="1" type="ORF">HCR76_14680</name>
</gene>
<dbReference type="InterPro" id="IPR036412">
    <property type="entry name" value="HAD-like_sf"/>
</dbReference>
<keyword evidence="2" id="KW-1185">Reference proteome</keyword>
<evidence type="ECO:0000313" key="1">
    <source>
        <dbReference type="EMBL" id="QPZ38026.1"/>
    </source>
</evidence>
<keyword evidence="1" id="KW-0378">Hydrolase</keyword>
<dbReference type="InterPro" id="IPR006379">
    <property type="entry name" value="HAD-SF_hydro_IIB"/>
</dbReference>
<sequence>MTLIATDLDGTIIRSDGTVSQRTIDAFARRVDAGDSLLFVTGRAPSDALQSLPVHLLTGGRMICANGAIEYDALRDEILHVDVIYRDALAHIVALCHRDFPDGRFCLDSIAGTVFETGHPWISLAREGMSPSRPPESIRVFDDVCDSVDSADTMPYKVTFLGGSDFPEEMIAALTPQLDDAVTLTFGSMTDPFFLEIAPRGVTKGTALMRVAASLGINPVDIVAFGDMPNDIPMFEVAGRSYAMGGAYETVIHAATDRTAHVDDDGVARVLESLPSPVAPDDLVAHCG</sequence>
<dbReference type="Pfam" id="PF08282">
    <property type="entry name" value="Hydrolase_3"/>
    <property type="match status" value="1"/>
</dbReference>
<evidence type="ECO:0000313" key="2">
    <source>
        <dbReference type="Proteomes" id="UP000662814"/>
    </source>
</evidence>
<accession>A0ABX6YHY4</accession>
<dbReference type="PANTHER" id="PTHR10000:SF8">
    <property type="entry name" value="HAD SUPERFAMILY HYDROLASE-LIKE, TYPE 3"/>
    <property type="match status" value="1"/>
</dbReference>
<dbReference type="InterPro" id="IPR000150">
    <property type="entry name" value="Cof"/>
</dbReference>
<reference evidence="1 2" key="1">
    <citation type="submission" date="2020-12" db="EMBL/GenBank/DDBJ databases">
        <title>Microbacterium sp. HY060.</title>
        <authorList>
            <person name="Zhou J."/>
        </authorList>
    </citation>
    <scope>NUCLEOTIDE SEQUENCE [LARGE SCALE GENOMIC DNA]</scope>
    <source>
        <strain evidence="1 2">HY60</strain>
    </source>
</reference>
<dbReference type="Gene3D" id="3.30.1240.10">
    <property type="match status" value="1"/>
</dbReference>
<dbReference type="GO" id="GO:0016787">
    <property type="term" value="F:hydrolase activity"/>
    <property type="evidence" value="ECO:0007669"/>
    <property type="project" value="UniProtKB-KW"/>
</dbReference>
<dbReference type="SUPFAM" id="SSF56784">
    <property type="entry name" value="HAD-like"/>
    <property type="match status" value="1"/>
</dbReference>
<proteinExistence type="predicted"/>
<dbReference type="NCBIfam" id="TIGR00099">
    <property type="entry name" value="Cof-subfamily"/>
    <property type="match status" value="1"/>
</dbReference>
<dbReference type="PANTHER" id="PTHR10000">
    <property type="entry name" value="PHOSPHOSERINE PHOSPHATASE"/>
    <property type="match status" value="1"/>
</dbReference>
<dbReference type="EMBL" id="CP061169">
    <property type="protein sequence ID" value="QPZ38026.1"/>
    <property type="molecule type" value="Genomic_DNA"/>
</dbReference>
<dbReference type="Proteomes" id="UP000662814">
    <property type="component" value="Chromosome"/>
</dbReference>
<dbReference type="InterPro" id="IPR023214">
    <property type="entry name" value="HAD_sf"/>
</dbReference>
<protein>
    <submittedName>
        <fullName evidence="1">HAD family hydrolase</fullName>
    </submittedName>
</protein>
<name>A0ABX6YHY4_9MICO</name>
<organism evidence="1 2">
    <name type="scientific">Paramicrobacterium chengjingii</name>
    <dbReference type="NCBI Taxonomy" id="2769067"/>
    <lineage>
        <taxon>Bacteria</taxon>
        <taxon>Bacillati</taxon>
        <taxon>Actinomycetota</taxon>
        <taxon>Actinomycetes</taxon>
        <taxon>Micrococcales</taxon>
        <taxon>Microbacteriaceae</taxon>
        <taxon>Paramicrobacterium</taxon>
    </lineage>
</organism>
<dbReference type="Gene3D" id="3.40.50.1000">
    <property type="entry name" value="HAD superfamily/HAD-like"/>
    <property type="match status" value="1"/>
</dbReference>